<dbReference type="Gramene" id="Psat01G0140900-T1">
    <property type="protein sequence ID" value="KAI5442327.1"/>
    <property type="gene ID" value="KIW84_011409"/>
</dbReference>
<dbReference type="CDD" id="cd03416">
    <property type="entry name" value="CbiX_SirB_N"/>
    <property type="match status" value="1"/>
</dbReference>
<sequence length="270" mass="29727">MYRSTESPSLCDVEALVYVQEAQLDKFRQKLDMSTVIANIAHTSQAINRLRETFSSNRGRENRFTRDRGRGISRATIGKISPSLPHNTINSQSNNAISSGTKQDQAQEASQNSQAMAMVATTNQSYAFTQEYSLPSQLESQAWFADSVKFVDMFRNKTGYKIVEPAHMEMAKPTIGDAFQSCVQQGARRVIIAPFFLATGKHINKDIPSLSAEAAKKHPGVSYIITPPLGLHVLLVDIVNERINSCLKPIAQDAPDCSVCDGTGKCQKNV</sequence>
<proteinExistence type="predicted"/>
<gene>
    <name evidence="4" type="ORF">KIW84_011409</name>
</gene>
<evidence type="ECO:0000256" key="1">
    <source>
        <dbReference type="ARBA" id="ARBA00022723"/>
    </source>
</evidence>
<keyword evidence="2" id="KW-0456">Lyase</keyword>
<dbReference type="SUPFAM" id="SSF53800">
    <property type="entry name" value="Chelatase"/>
    <property type="match status" value="1"/>
</dbReference>
<dbReference type="PANTHER" id="PTHR33542">
    <property type="entry name" value="SIROHYDROCHLORIN FERROCHELATASE, CHLOROPLASTIC"/>
    <property type="match status" value="1"/>
</dbReference>
<evidence type="ECO:0000256" key="3">
    <source>
        <dbReference type="SAM" id="MobiDB-lite"/>
    </source>
</evidence>
<dbReference type="InterPro" id="IPR002762">
    <property type="entry name" value="CbiX-like"/>
</dbReference>
<dbReference type="AlphaFoldDB" id="A0A9D5BEV2"/>
<dbReference type="Proteomes" id="UP001058974">
    <property type="component" value="Chromosome 1"/>
</dbReference>
<comment type="caution">
    <text evidence="4">The sequence shown here is derived from an EMBL/GenBank/DDBJ whole genome shotgun (WGS) entry which is preliminary data.</text>
</comment>
<dbReference type="GO" id="GO:0016829">
    <property type="term" value="F:lyase activity"/>
    <property type="evidence" value="ECO:0007669"/>
    <property type="project" value="UniProtKB-KW"/>
</dbReference>
<name>A0A9D5BEV2_PEA</name>
<feature type="compositionally biased region" description="Basic and acidic residues" evidence="3">
    <location>
        <begin position="58"/>
        <end position="70"/>
    </location>
</feature>
<organism evidence="4 5">
    <name type="scientific">Pisum sativum</name>
    <name type="common">Garden pea</name>
    <name type="synonym">Lathyrus oleraceus</name>
    <dbReference type="NCBI Taxonomy" id="3888"/>
    <lineage>
        <taxon>Eukaryota</taxon>
        <taxon>Viridiplantae</taxon>
        <taxon>Streptophyta</taxon>
        <taxon>Embryophyta</taxon>
        <taxon>Tracheophyta</taxon>
        <taxon>Spermatophyta</taxon>
        <taxon>Magnoliopsida</taxon>
        <taxon>eudicotyledons</taxon>
        <taxon>Gunneridae</taxon>
        <taxon>Pentapetalae</taxon>
        <taxon>rosids</taxon>
        <taxon>fabids</taxon>
        <taxon>Fabales</taxon>
        <taxon>Fabaceae</taxon>
        <taxon>Papilionoideae</taxon>
        <taxon>50 kb inversion clade</taxon>
        <taxon>NPAAA clade</taxon>
        <taxon>Hologalegina</taxon>
        <taxon>IRL clade</taxon>
        <taxon>Fabeae</taxon>
        <taxon>Lathyrus</taxon>
    </lineage>
</organism>
<feature type="region of interest" description="Disordered" evidence="3">
    <location>
        <begin position="58"/>
        <end position="115"/>
    </location>
</feature>
<evidence type="ECO:0000313" key="4">
    <source>
        <dbReference type="EMBL" id="KAI5442327.1"/>
    </source>
</evidence>
<dbReference type="EMBL" id="JAMSHJ010000001">
    <property type="protein sequence ID" value="KAI5442327.1"/>
    <property type="molecule type" value="Genomic_DNA"/>
</dbReference>
<reference evidence="4 5" key="1">
    <citation type="journal article" date="2022" name="Nat. Genet.">
        <title>Improved pea reference genome and pan-genome highlight genomic features and evolutionary characteristics.</title>
        <authorList>
            <person name="Yang T."/>
            <person name="Liu R."/>
            <person name="Luo Y."/>
            <person name="Hu S."/>
            <person name="Wang D."/>
            <person name="Wang C."/>
            <person name="Pandey M.K."/>
            <person name="Ge S."/>
            <person name="Xu Q."/>
            <person name="Li N."/>
            <person name="Li G."/>
            <person name="Huang Y."/>
            <person name="Saxena R.K."/>
            <person name="Ji Y."/>
            <person name="Li M."/>
            <person name="Yan X."/>
            <person name="He Y."/>
            <person name="Liu Y."/>
            <person name="Wang X."/>
            <person name="Xiang C."/>
            <person name="Varshney R.K."/>
            <person name="Ding H."/>
            <person name="Gao S."/>
            <person name="Zong X."/>
        </authorList>
    </citation>
    <scope>NUCLEOTIDE SEQUENCE [LARGE SCALE GENOMIC DNA]</scope>
    <source>
        <strain evidence="4 5">cv. Zhongwan 6</strain>
    </source>
</reference>
<dbReference type="Pfam" id="PF01903">
    <property type="entry name" value="CbiX"/>
    <property type="match status" value="1"/>
</dbReference>
<protein>
    <recommendedName>
        <fullName evidence="6">Sirohydrochlorin ferrochelatase</fullName>
    </recommendedName>
</protein>
<evidence type="ECO:0008006" key="6">
    <source>
        <dbReference type="Google" id="ProtNLM"/>
    </source>
</evidence>
<accession>A0A9D5BEV2</accession>
<dbReference type="InterPro" id="IPR050963">
    <property type="entry name" value="Sirohydro_Cobaltochel/CbiX"/>
</dbReference>
<evidence type="ECO:0000256" key="2">
    <source>
        <dbReference type="ARBA" id="ARBA00023239"/>
    </source>
</evidence>
<dbReference type="PANTHER" id="PTHR33542:SF3">
    <property type="entry name" value="SIROHYDROCHLORIN FERROCHELATASE, CHLOROPLASTIC"/>
    <property type="match status" value="1"/>
</dbReference>
<dbReference type="GO" id="GO:0046872">
    <property type="term" value="F:metal ion binding"/>
    <property type="evidence" value="ECO:0007669"/>
    <property type="project" value="UniProtKB-KW"/>
</dbReference>
<feature type="compositionally biased region" description="Polar residues" evidence="3">
    <location>
        <begin position="84"/>
        <end position="115"/>
    </location>
</feature>
<dbReference type="Gene3D" id="3.40.50.1400">
    <property type="match status" value="1"/>
</dbReference>
<evidence type="ECO:0000313" key="5">
    <source>
        <dbReference type="Proteomes" id="UP001058974"/>
    </source>
</evidence>
<keyword evidence="5" id="KW-1185">Reference proteome</keyword>
<keyword evidence="1" id="KW-0479">Metal-binding</keyword>